<proteinExistence type="predicted"/>
<dbReference type="EMBL" id="FXYF01000020">
    <property type="protein sequence ID" value="SMX50199.1"/>
    <property type="molecule type" value="Genomic_DNA"/>
</dbReference>
<dbReference type="Pfam" id="PF03745">
    <property type="entry name" value="DUF309"/>
    <property type="match status" value="1"/>
</dbReference>
<name>A0A238L5B5_9RHOB</name>
<dbReference type="Proteomes" id="UP000207598">
    <property type="component" value="Unassembled WGS sequence"/>
</dbReference>
<dbReference type="RefSeq" id="WP_094023383.1">
    <property type="nucleotide sequence ID" value="NZ_FXYF01000020.1"/>
</dbReference>
<protein>
    <recommendedName>
        <fullName evidence="3">DUF309 domain-containing protein</fullName>
    </recommendedName>
</protein>
<sequence>MLDLPRNAYLPGLTPRPAEGAYDALKAVRDPLPDSPAWHAGLRFFEAGYYWEAHEVWEVVWMTARANSAERALVQGMIQLANAGLKRRMGRERAALRLDTLAGAILAEALARGGAEVMRLTPEGIAAAQRAVQDQELHYNA</sequence>
<dbReference type="OrthoDB" id="9799942at2"/>
<organism evidence="1 2">
    <name type="scientific">Maliponia aquimaris</name>
    <dbReference type="NCBI Taxonomy" id="1673631"/>
    <lineage>
        <taxon>Bacteria</taxon>
        <taxon>Pseudomonadati</taxon>
        <taxon>Pseudomonadota</taxon>
        <taxon>Alphaproteobacteria</taxon>
        <taxon>Rhodobacterales</taxon>
        <taxon>Paracoccaceae</taxon>
        <taxon>Maliponia</taxon>
    </lineage>
</organism>
<evidence type="ECO:0000313" key="2">
    <source>
        <dbReference type="Proteomes" id="UP000207598"/>
    </source>
</evidence>
<evidence type="ECO:0000313" key="1">
    <source>
        <dbReference type="EMBL" id="SMX50199.1"/>
    </source>
</evidence>
<dbReference type="SUPFAM" id="SSF140663">
    <property type="entry name" value="TTHA0068-like"/>
    <property type="match status" value="1"/>
</dbReference>
<reference evidence="1 2" key="1">
    <citation type="submission" date="2017-05" db="EMBL/GenBank/DDBJ databases">
        <authorList>
            <person name="Song R."/>
            <person name="Chenine A.L."/>
            <person name="Ruprecht R.M."/>
        </authorList>
    </citation>
    <scope>NUCLEOTIDE SEQUENCE [LARGE SCALE GENOMIC DNA]</scope>
    <source>
        <strain evidence="1 2">CECT 8898</strain>
    </source>
</reference>
<accession>A0A238L5B5</accession>
<dbReference type="Gene3D" id="1.10.3450.10">
    <property type="entry name" value="TTHA0068-like"/>
    <property type="match status" value="1"/>
</dbReference>
<keyword evidence="2" id="KW-1185">Reference proteome</keyword>
<evidence type="ECO:0008006" key="3">
    <source>
        <dbReference type="Google" id="ProtNLM"/>
    </source>
</evidence>
<dbReference type="InterPro" id="IPR023203">
    <property type="entry name" value="TTHA0068_sf"/>
</dbReference>
<gene>
    <name evidence="1" type="ORF">MAA8898_04657</name>
</gene>
<dbReference type="AlphaFoldDB" id="A0A238L5B5"/>
<dbReference type="InterPro" id="IPR005500">
    <property type="entry name" value="DUF309"/>
</dbReference>